<feature type="domain" description="SHOCT" evidence="1">
    <location>
        <begin position="8"/>
        <end position="34"/>
    </location>
</feature>
<dbReference type="AlphaFoldDB" id="U2T903"/>
<name>U2T903_LEIAQ</name>
<reference evidence="2 3" key="1">
    <citation type="submission" date="2013-08" db="EMBL/GenBank/DDBJ databases">
        <authorList>
            <person name="Weinstock G."/>
            <person name="Sodergren E."/>
            <person name="Wylie T."/>
            <person name="Fulton L."/>
            <person name="Fulton R."/>
            <person name="Fronick C."/>
            <person name="O'Laughlin M."/>
            <person name="Godfrey J."/>
            <person name="Miner T."/>
            <person name="Herter B."/>
            <person name="Appelbaum E."/>
            <person name="Cordes M."/>
            <person name="Lek S."/>
            <person name="Wollam A."/>
            <person name="Pepin K.H."/>
            <person name="Palsikar V.B."/>
            <person name="Mitreva M."/>
            <person name="Wilson R.K."/>
        </authorList>
    </citation>
    <scope>NUCLEOTIDE SEQUENCE [LARGE SCALE GENOMIC DNA]</scope>
    <source>
        <strain evidence="2 3">ATCC 14665</strain>
    </source>
</reference>
<comment type="caution">
    <text evidence="2">The sequence shown here is derived from an EMBL/GenBank/DDBJ whole genome shotgun (WGS) entry which is preliminary data.</text>
</comment>
<dbReference type="Proteomes" id="UP000016605">
    <property type="component" value="Unassembled WGS sequence"/>
</dbReference>
<sequence length="35" mass="4081">MPPRFARQLRQLAALHDEGVLTDAEYEQGKRKLLE</sequence>
<dbReference type="HOGENOM" id="CLU_3365647_0_0_11"/>
<protein>
    <recommendedName>
        <fullName evidence="1">SHOCT domain-containing protein</fullName>
    </recommendedName>
</protein>
<evidence type="ECO:0000313" key="2">
    <source>
        <dbReference type="EMBL" id="ERK71182.1"/>
    </source>
</evidence>
<evidence type="ECO:0000313" key="3">
    <source>
        <dbReference type="Proteomes" id="UP000016605"/>
    </source>
</evidence>
<evidence type="ECO:0000259" key="1">
    <source>
        <dbReference type="Pfam" id="PF09851"/>
    </source>
</evidence>
<organism evidence="2 3">
    <name type="scientific">Leifsonia aquatica ATCC 14665</name>
    <dbReference type="NCBI Taxonomy" id="1358026"/>
    <lineage>
        <taxon>Bacteria</taxon>
        <taxon>Bacillati</taxon>
        <taxon>Actinomycetota</taxon>
        <taxon>Actinomycetes</taxon>
        <taxon>Micrococcales</taxon>
        <taxon>Microbacteriaceae</taxon>
        <taxon>Leifsonia</taxon>
    </lineage>
</organism>
<dbReference type="Pfam" id="PF09851">
    <property type="entry name" value="SHOCT"/>
    <property type="match status" value="1"/>
</dbReference>
<proteinExistence type="predicted"/>
<dbReference type="InterPro" id="IPR018649">
    <property type="entry name" value="SHOCT"/>
</dbReference>
<gene>
    <name evidence="2" type="ORF">N136_02472</name>
</gene>
<accession>U2T903</accession>
<dbReference type="EMBL" id="AWVQ01000318">
    <property type="protein sequence ID" value="ERK71182.1"/>
    <property type="molecule type" value="Genomic_DNA"/>
</dbReference>